<dbReference type="Proteomes" id="UP000481876">
    <property type="component" value="Unassembled WGS sequence"/>
</dbReference>
<sequence length="382" mass="42228">MPMRKELTLYSPTLRLKTGELNGITNLREVIKDAIRPQFIIPPSAERDLSNPELFDGLSCQQNLGSALAPFWRGRCALLNPKYIYKEYGEERVAEWLPKLFKGAREANVDAVPVASLPDLEGTRFNGLVRAMDSSKKLQLAIALKADDLLDSQLARRMAAVLAKLGISSDNCSIQIDFQGSYFDEPDGVAEIIEGAYEDIQAMGTWETIVFQGTSFPDVNPATHGTTVQVPRNEWIAWKKGMSLSPSTPESFVFGDYAADSSKMHFGKGGVAAIRHYRYTTPDCWIVARGAESGNDKIRMQWVANQIVESGIFAGRSFSQADQYIFDTAKGDAGPGNSTTWRQVNTTHHLTRVVHDIALARGIVIDIPAEVEESRQLDLLDA</sequence>
<organism evidence="1 2">
    <name type="scientific">Brucella anthropi</name>
    <name type="common">Ochrobactrum anthropi</name>
    <dbReference type="NCBI Taxonomy" id="529"/>
    <lineage>
        <taxon>Bacteria</taxon>
        <taxon>Pseudomonadati</taxon>
        <taxon>Pseudomonadota</taxon>
        <taxon>Alphaproteobacteria</taxon>
        <taxon>Hyphomicrobiales</taxon>
        <taxon>Brucellaceae</taxon>
        <taxon>Brucella/Ochrobactrum group</taxon>
        <taxon>Brucella</taxon>
    </lineage>
</organism>
<reference evidence="1 2" key="1">
    <citation type="submission" date="2019-09" db="EMBL/GenBank/DDBJ databases">
        <title>Taxonomic organization of the family Brucellaceae based on a phylogenomic approach.</title>
        <authorList>
            <person name="Leclercq S."/>
            <person name="Cloeckaert A."/>
            <person name="Zygmunt M.S."/>
        </authorList>
    </citation>
    <scope>NUCLEOTIDE SEQUENCE [LARGE SCALE GENOMIC DNA]</scope>
    <source>
        <strain evidence="1 2">LMG 3313</strain>
    </source>
</reference>
<protein>
    <submittedName>
        <fullName evidence="1">Uncharacterized protein</fullName>
    </submittedName>
</protein>
<evidence type="ECO:0000313" key="1">
    <source>
        <dbReference type="EMBL" id="KAB2765745.1"/>
    </source>
</evidence>
<name>A0A6L3Z2B6_BRUAN</name>
<proteinExistence type="predicted"/>
<gene>
    <name evidence="1" type="ORF">F9L04_18355</name>
</gene>
<comment type="caution">
    <text evidence="1">The sequence shown here is derived from an EMBL/GenBank/DDBJ whole genome shotgun (WGS) entry which is preliminary data.</text>
</comment>
<dbReference type="AlphaFoldDB" id="A0A6L3Z2B6"/>
<accession>A0A6L3Z2B6</accession>
<dbReference type="EMBL" id="WBWS01000020">
    <property type="protein sequence ID" value="KAB2765745.1"/>
    <property type="molecule type" value="Genomic_DNA"/>
</dbReference>
<dbReference type="InterPro" id="IPR025683">
    <property type="entry name" value="Protein_beta"/>
</dbReference>
<evidence type="ECO:0000313" key="2">
    <source>
        <dbReference type="Proteomes" id="UP000481876"/>
    </source>
</evidence>
<dbReference type="Pfam" id="PF14350">
    <property type="entry name" value="Beta_protein"/>
    <property type="match status" value="1"/>
</dbReference>